<keyword evidence="3" id="KW-1185">Reference proteome</keyword>
<protein>
    <submittedName>
        <fullName evidence="2">Uncharacterized protein</fullName>
    </submittedName>
</protein>
<dbReference type="AlphaFoldDB" id="A0A2C5Y8G0"/>
<dbReference type="Proteomes" id="UP000226192">
    <property type="component" value="Unassembled WGS sequence"/>
</dbReference>
<sequence length="75" mass="8166">MAPSFRQLSPEPRHGQEGRTVARVDRDALGRDGWVLGEFAHSVLVDGVVVVVVVDEVAVERMRASTAQPHPIDHG</sequence>
<evidence type="ECO:0000256" key="1">
    <source>
        <dbReference type="SAM" id="MobiDB-lite"/>
    </source>
</evidence>
<feature type="region of interest" description="Disordered" evidence="1">
    <location>
        <begin position="1"/>
        <end position="24"/>
    </location>
</feature>
<dbReference type="EMBL" id="NJET01000054">
    <property type="protein sequence ID" value="PHH63244.1"/>
    <property type="molecule type" value="Genomic_DNA"/>
</dbReference>
<reference evidence="2 3" key="1">
    <citation type="submission" date="2017-06" db="EMBL/GenBank/DDBJ databases">
        <title>Ant-infecting Ophiocordyceps genomes reveal a high diversity of potential behavioral manipulation genes and a possible major role for enterotoxins.</title>
        <authorList>
            <person name="De Bekker C."/>
            <person name="Evans H.C."/>
            <person name="Brachmann A."/>
            <person name="Hughes D.P."/>
        </authorList>
    </citation>
    <scope>NUCLEOTIDE SEQUENCE [LARGE SCALE GENOMIC DNA]</scope>
    <source>
        <strain evidence="2 3">Map64</strain>
    </source>
</reference>
<evidence type="ECO:0000313" key="3">
    <source>
        <dbReference type="Proteomes" id="UP000226192"/>
    </source>
</evidence>
<name>A0A2C5Y8G0_9HYPO</name>
<organism evidence="2 3">
    <name type="scientific">Ophiocordyceps australis</name>
    <dbReference type="NCBI Taxonomy" id="1399860"/>
    <lineage>
        <taxon>Eukaryota</taxon>
        <taxon>Fungi</taxon>
        <taxon>Dikarya</taxon>
        <taxon>Ascomycota</taxon>
        <taxon>Pezizomycotina</taxon>
        <taxon>Sordariomycetes</taxon>
        <taxon>Hypocreomycetidae</taxon>
        <taxon>Hypocreales</taxon>
        <taxon>Ophiocordycipitaceae</taxon>
        <taxon>Ophiocordyceps</taxon>
    </lineage>
</organism>
<feature type="compositionally biased region" description="Basic and acidic residues" evidence="1">
    <location>
        <begin position="11"/>
        <end position="24"/>
    </location>
</feature>
<accession>A0A2C5Y8G0</accession>
<comment type="caution">
    <text evidence="2">The sequence shown here is derived from an EMBL/GenBank/DDBJ whole genome shotgun (WGS) entry which is preliminary data.</text>
</comment>
<evidence type="ECO:0000313" key="2">
    <source>
        <dbReference type="EMBL" id="PHH63244.1"/>
    </source>
</evidence>
<gene>
    <name evidence="2" type="ORF">CDD81_6196</name>
</gene>
<proteinExistence type="predicted"/>